<comment type="similarity">
    <text evidence="1">Belongs to the TUB family.</text>
</comment>
<evidence type="ECO:0000313" key="5">
    <source>
        <dbReference type="Proteomes" id="UP001632037"/>
    </source>
</evidence>
<feature type="compositionally biased region" description="Acidic residues" evidence="2">
    <location>
        <begin position="127"/>
        <end position="136"/>
    </location>
</feature>
<evidence type="ECO:0000256" key="2">
    <source>
        <dbReference type="SAM" id="MobiDB-lite"/>
    </source>
</evidence>
<accession>A0ABD3ESX9</accession>
<dbReference type="InterPro" id="IPR000007">
    <property type="entry name" value="Tubby_C"/>
</dbReference>
<dbReference type="Proteomes" id="UP001632037">
    <property type="component" value="Unassembled WGS sequence"/>
</dbReference>
<comment type="caution">
    <text evidence="4">The sequence shown here is derived from an EMBL/GenBank/DDBJ whole genome shotgun (WGS) entry which is preliminary data.</text>
</comment>
<sequence length="410" mass="45974">MATRSRPVLTPLPSRDKGKPRRDSQDEENQVVPFSIDDTEEAHPEEKQSNNGRKSIFEERPKHVKDVRQLGKPENAWDEASGSSAHSSDKYSDSDDSEEETYKPRRKSERPESPSRRRHLSQQSEDSQSDSEDECVEPTAAVEMLSTPAGTAAIMDLSRLSKLAVYPGTETSLAQGHIVRVKTMLSSQYHCFINGQLLLMAEKQMKNRTSNYHLFDMTRSVALSSKVSKKSGNYIGKLRSNFSKKKCVLVGNFSRKTELGAMSFGSTFNSSEPRRLTVILPPLSKRQEIEGLTVGNSVSSFSMLIDLHRSLTNADMAVAHSALPPQSLHVFENKEPVFENGFYRLNFNGRVSVPSVKNFQLVRAAGEVPNNERPIYLQFGKVDDKKFHLDFRAPFTPIQAFATALAQFNL</sequence>
<evidence type="ECO:0000313" key="4">
    <source>
        <dbReference type="EMBL" id="KAL3656797.1"/>
    </source>
</evidence>
<feature type="compositionally biased region" description="Basic and acidic residues" evidence="2">
    <location>
        <begin position="55"/>
        <end position="71"/>
    </location>
</feature>
<reference evidence="4 5" key="1">
    <citation type="submission" date="2024-09" db="EMBL/GenBank/DDBJ databases">
        <title>Genome sequencing and assembly of Phytophthora oleae, isolate VK10A, causative agent of rot of olive drupes.</title>
        <authorList>
            <person name="Conti Taguali S."/>
            <person name="Riolo M."/>
            <person name="La Spada F."/>
            <person name="Cacciola S.O."/>
            <person name="Dionisio G."/>
        </authorList>
    </citation>
    <scope>NUCLEOTIDE SEQUENCE [LARGE SCALE GENOMIC DNA]</scope>
    <source>
        <strain evidence="4 5">VK10A</strain>
    </source>
</reference>
<feature type="domain" description="Tubby C-terminal" evidence="3">
    <location>
        <begin position="167"/>
        <end position="409"/>
    </location>
</feature>
<dbReference type="AlphaFoldDB" id="A0ABD3ESX9"/>
<dbReference type="Gene3D" id="3.20.90.10">
    <property type="entry name" value="Tubby Protein, Chain A"/>
    <property type="match status" value="1"/>
</dbReference>
<gene>
    <name evidence="4" type="ORF">V7S43_018254</name>
</gene>
<evidence type="ECO:0000256" key="1">
    <source>
        <dbReference type="ARBA" id="ARBA00007129"/>
    </source>
</evidence>
<keyword evidence="5" id="KW-1185">Reference proteome</keyword>
<dbReference type="PANTHER" id="PTHR16517">
    <property type="entry name" value="TUBBY-RELATED"/>
    <property type="match status" value="1"/>
</dbReference>
<feature type="region of interest" description="Disordered" evidence="2">
    <location>
        <begin position="1"/>
        <end position="137"/>
    </location>
</feature>
<protein>
    <recommendedName>
        <fullName evidence="3">Tubby C-terminal domain-containing protein</fullName>
    </recommendedName>
</protein>
<dbReference type="InterPro" id="IPR025659">
    <property type="entry name" value="Tubby-like_C"/>
</dbReference>
<name>A0ABD3ESX9_9STRA</name>
<dbReference type="PANTHER" id="PTHR16517:SF7">
    <property type="entry name" value="PROTEIN KING TUBBY"/>
    <property type="match status" value="1"/>
</dbReference>
<proteinExistence type="inferred from homology"/>
<dbReference type="PRINTS" id="PR01573">
    <property type="entry name" value="SUPERTUBBY"/>
</dbReference>
<dbReference type="EMBL" id="JBIMZQ010000073">
    <property type="protein sequence ID" value="KAL3656797.1"/>
    <property type="molecule type" value="Genomic_DNA"/>
</dbReference>
<dbReference type="SUPFAM" id="SSF54518">
    <property type="entry name" value="Tubby C-terminal domain-like"/>
    <property type="match status" value="1"/>
</dbReference>
<feature type="compositionally biased region" description="Basic and acidic residues" evidence="2">
    <location>
        <begin position="14"/>
        <end position="24"/>
    </location>
</feature>
<organism evidence="4 5">
    <name type="scientific">Phytophthora oleae</name>
    <dbReference type="NCBI Taxonomy" id="2107226"/>
    <lineage>
        <taxon>Eukaryota</taxon>
        <taxon>Sar</taxon>
        <taxon>Stramenopiles</taxon>
        <taxon>Oomycota</taxon>
        <taxon>Peronosporomycetes</taxon>
        <taxon>Peronosporales</taxon>
        <taxon>Peronosporaceae</taxon>
        <taxon>Phytophthora</taxon>
    </lineage>
</organism>
<dbReference type="Pfam" id="PF01167">
    <property type="entry name" value="Tub"/>
    <property type="match status" value="1"/>
</dbReference>
<evidence type="ECO:0000259" key="3">
    <source>
        <dbReference type="Pfam" id="PF01167"/>
    </source>
</evidence>